<feature type="transmembrane region" description="Helical" evidence="1">
    <location>
        <begin position="73"/>
        <end position="95"/>
    </location>
</feature>
<protein>
    <submittedName>
        <fullName evidence="2">Uncharacterized protein</fullName>
    </submittedName>
</protein>
<feature type="non-terminal residue" evidence="2">
    <location>
        <position position="1"/>
    </location>
</feature>
<feature type="transmembrane region" description="Helical" evidence="1">
    <location>
        <begin position="46"/>
        <end position="67"/>
    </location>
</feature>
<reference evidence="2" key="2">
    <citation type="submission" date="2016-06" db="EMBL/GenBank/DDBJ databases">
        <title>The genome of a short-lived fish provides insights into sex chromosome evolution and the genetic control of aging.</title>
        <authorList>
            <person name="Reichwald K."/>
            <person name="Felder M."/>
            <person name="Petzold A."/>
            <person name="Koch P."/>
            <person name="Groth M."/>
            <person name="Platzer M."/>
        </authorList>
    </citation>
    <scope>NUCLEOTIDE SEQUENCE</scope>
    <source>
        <tissue evidence="2">Brain</tissue>
    </source>
</reference>
<keyword evidence="1" id="KW-0812">Transmembrane</keyword>
<evidence type="ECO:0000256" key="1">
    <source>
        <dbReference type="SAM" id="Phobius"/>
    </source>
</evidence>
<dbReference type="EMBL" id="HAED01013000">
    <property type="protein sequence ID" value="SBQ99424.1"/>
    <property type="molecule type" value="Transcribed_RNA"/>
</dbReference>
<keyword evidence="1" id="KW-0472">Membrane</keyword>
<dbReference type="AlphaFoldDB" id="A0A1A8IQ49"/>
<feature type="non-terminal residue" evidence="2">
    <location>
        <position position="130"/>
    </location>
</feature>
<name>A0A1A8IQ49_NOTKU</name>
<proteinExistence type="predicted"/>
<feature type="transmembrane region" description="Helical" evidence="1">
    <location>
        <begin position="107"/>
        <end position="129"/>
    </location>
</feature>
<accession>A0A1A8IQ49</accession>
<reference evidence="2" key="1">
    <citation type="submission" date="2016-05" db="EMBL/GenBank/DDBJ databases">
        <authorList>
            <person name="Lavstsen T."/>
            <person name="Jespersen J.S."/>
        </authorList>
    </citation>
    <scope>NUCLEOTIDE SEQUENCE</scope>
    <source>
        <tissue evidence="2">Brain</tissue>
    </source>
</reference>
<sequence>PFRQICLKIIIKNIFFKSPALQAASQLQGFSSRSWSFLGPYMNKHIHTVVIFLISTSPAGLVIKAYWLCGAGLGVGGGGSSAAVAPGLWTSLPLGLRSVDSVVSFKLTCLGFGGAFITSLSWFCSYSAFP</sequence>
<keyword evidence="1" id="KW-1133">Transmembrane helix</keyword>
<gene>
    <name evidence="2" type="primary">BX005380.2</name>
</gene>
<organism evidence="2">
    <name type="scientific">Nothobranchius kuhntae</name>
    <name type="common">Beira killifish</name>
    <dbReference type="NCBI Taxonomy" id="321403"/>
    <lineage>
        <taxon>Eukaryota</taxon>
        <taxon>Metazoa</taxon>
        <taxon>Chordata</taxon>
        <taxon>Craniata</taxon>
        <taxon>Vertebrata</taxon>
        <taxon>Euteleostomi</taxon>
        <taxon>Actinopterygii</taxon>
        <taxon>Neopterygii</taxon>
        <taxon>Teleostei</taxon>
        <taxon>Neoteleostei</taxon>
        <taxon>Acanthomorphata</taxon>
        <taxon>Ovalentaria</taxon>
        <taxon>Atherinomorphae</taxon>
        <taxon>Cyprinodontiformes</taxon>
        <taxon>Nothobranchiidae</taxon>
        <taxon>Nothobranchius</taxon>
    </lineage>
</organism>
<evidence type="ECO:0000313" key="2">
    <source>
        <dbReference type="EMBL" id="SBQ99424.1"/>
    </source>
</evidence>